<evidence type="ECO:0000313" key="1">
    <source>
        <dbReference type="EMBL" id="KAJ1371484.1"/>
    </source>
</evidence>
<organism evidence="1 2">
    <name type="scientific">Parelaphostrongylus tenuis</name>
    <name type="common">Meningeal worm</name>
    <dbReference type="NCBI Taxonomy" id="148309"/>
    <lineage>
        <taxon>Eukaryota</taxon>
        <taxon>Metazoa</taxon>
        <taxon>Ecdysozoa</taxon>
        <taxon>Nematoda</taxon>
        <taxon>Chromadorea</taxon>
        <taxon>Rhabditida</taxon>
        <taxon>Rhabditina</taxon>
        <taxon>Rhabditomorpha</taxon>
        <taxon>Strongyloidea</taxon>
        <taxon>Metastrongylidae</taxon>
        <taxon>Parelaphostrongylus</taxon>
    </lineage>
</organism>
<dbReference type="Proteomes" id="UP001196413">
    <property type="component" value="Unassembled WGS sequence"/>
</dbReference>
<keyword evidence="2" id="KW-1185">Reference proteome</keyword>
<evidence type="ECO:0000313" key="2">
    <source>
        <dbReference type="Proteomes" id="UP001196413"/>
    </source>
</evidence>
<comment type="caution">
    <text evidence="1">The sequence shown here is derived from an EMBL/GenBank/DDBJ whole genome shotgun (WGS) entry which is preliminary data.</text>
</comment>
<accession>A0AAD5R8F4</accession>
<gene>
    <name evidence="1" type="ORF">KIN20_033446</name>
</gene>
<proteinExistence type="predicted"/>
<protein>
    <submittedName>
        <fullName evidence="1">Uncharacterized protein</fullName>
    </submittedName>
</protein>
<name>A0AAD5R8F4_PARTN</name>
<sequence>MLLRTSERDLKMSAVSSLHNFELHLSLPMVTQMVHNLRAQVLPQRFEDLRHKVVQMARAAPSCHQPQQLFGTTALFGGTTSLFGFITLFRITHIKDLNFVLLSVTRDKLAEDTVTQTKAEPVAT</sequence>
<dbReference type="AlphaFoldDB" id="A0AAD5R8F4"/>
<dbReference type="EMBL" id="JAHQIW010006985">
    <property type="protein sequence ID" value="KAJ1371484.1"/>
    <property type="molecule type" value="Genomic_DNA"/>
</dbReference>
<reference evidence="1" key="1">
    <citation type="submission" date="2021-06" db="EMBL/GenBank/DDBJ databases">
        <title>Parelaphostrongylus tenuis whole genome reference sequence.</title>
        <authorList>
            <person name="Garwood T.J."/>
            <person name="Larsen P.A."/>
            <person name="Fountain-Jones N.M."/>
            <person name="Garbe J.R."/>
            <person name="Macchietto M.G."/>
            <person name="Kania S.A."/>
            <person name="Gerhold R.W."/>
            <person name="Richards J.E."/>
            <person name="Wolf T.M."/>
        </authorList>
    </citation>
    <scope>NUCLEOTIDE SEQUENCE</scope>
    <source>
        <strain evidence="1">MNPRO001-30</strain>
        <tissue evidence="1">Meninges</tissue>
    </source>
</reference>